<feature type="compositionally biased region" description="Basic and acidic residues" evidence="5">
    <location>
        <begin position="1"/>
        <end position="42"/>
    </location>
</feature>
<gene>
    <name evidence="7" type="ORF">MNEG_16434</name>
</gene>
<evidence type="ECO:0000259" key="6">
    <source>
        <dbReference type="PROSITE" id="PS50118"/>
    </source>
</evidence>
<dbReference type="Proteomes" id="UP000054498">
    <property type="component" value="Unassembled WGS sequence"/>
</dbReference>
<dbReference type="GO" id="GO:0005634">
    <property type="term" value="C:nucleus"/>
    <property type="evidence" value="ECO:0007669"/>
    <property type="project" value="UniProtKB-SubCell"/>
</dbReference>
<dbReference type="SUPFAM" id="SSF47095">
    <property type="entry name" value="HMG-box"/>
    <property type="match status" value="1"/>
</dbReference>
<dbReference type="PANTHER" id="PTHR48112:SF32">
    <property type="entry name" value="HIGH MOBILITY GROUP PROTEIN B3"/>
    <property type="match status" value="1"/>
</dbReference>
<feature type="DNA-binding region" description="HMG box" evidence="4">
    <location>
        <begin position="43"/>
        <end position="102"/>
    </location>
</feature>
<evidence type="ECO:0000256" key="4">
    <source>
        <dbReference type="PROSITE-ProRule" id="PRU00267"/>
    </source>
</evidence>
<dbReference type="Gene3D" id="1.10.30.10">
    <property type="entry name" value="High mobility group box domain"/>
    <property type="match status" value="1"/>
</dbReference>
<keyword evidence="2 4" id="KW-0238">DNA-binding</keyword>
<evidence type="ECO:0000313" key="8">
    <source>
        <dbReference type="Proteomes" id="UP000054498"/>
    </source>
</evidence>
<dbReference type="RefSeq" id="XP_013890550.1">
    <property type="nucleotide sequence ID" value="XM_014035096.1"/>
</dbReference>
<dbReference type="PROSITE" id="PS50118">
    <property type="entry name" value="HMG_BOX_2"/>
    <property type="match status" value="1"/>
</dbReference>
<protein>
    <recommendedName>
        <fullName evidence="6">HMG box domain-containing protein</fullName>
    </recommendedName>
</protein>
<dbReference type="SMART" id="SM00398">
    <property type="entry name" value="HMG"/>
    <property type="match status" value="1"/>
</dbReference>
<evidence type="ECO:0000256" key="5">
    <source>
        <dbReference type="SAM" id="MobiDB-lite"/>
    </source>
</evidence>
<evidence type="ECO:0000313" key="7">
    <source>
        <dbReference type="EMBL" id="KIY91530.1"/>
    </source>
</evidence>
<keyword evidence="3 4" id="KW-0539">Nucleus</keyword>
<dbReference type="InterPro" id="IPR009071">
    <property type="entry name" value="HMG_box_dom"/>
</dbReference>
<dbReference type="KEGG" id="mng:MNEG_16434"/>
<dbReference type="GeneID" id="25734193"/>
<name>A0A0D2M7R7_9CHLO</name>
<proteinExistence type="predicted"/>
<dbReference type="STRING" id="145388.A0A0D2M7R7"/>
<dbReference type="OrthoDB" id="1919336at2759"/>
<evidence type="ECO:0000256" key="2">
    <source>
        <dbReference type="ARBA" id="ARBA00023125"/>
    </source>
</evidence>
<comment type="subcellular location">
    <subcellularLocation>
        <location evidence="1">Nucleus</location>
    </subcellularLocation>
</comment>
<keyword evidence="8" id="KW-1185">Reference proteome</keyword>
<evidence type="ECO:0000256" key="3">
    <source>
        <dbReference type="ARBA" id="ARBA00023242"/>
    </source>
</evidence>
<evidence type="ECO:0000256" key="1">
    <source>
        <dbReference type="ARBA" id="ARBA00004123"/>
    </source>
</evidence>
<dbReference type="Pfam" id="PF00505">
    <property type="entry name" value="HMG_box"/>
    <property type="match status" value="1"/>
</dbReference>
<organism evidence="7 8">
    <name type="scientific">Monoraphidium neglectum</name>
    <dbReference type="NCBI Taxonomy" id="145388"/>
    <lineage>
        <taxon>Eukaryota</taxon>
        <taxon>Viridiplantae</taxon>
        <taxon>Chlorophyta</taxon>
        <taxon>core chlorophytes</taxon>
        <taxon>Chlorophyceae</taxon>
        <taxon>CS clade</taxon>
        <taxon>Sphaeropleales</taxon>
        <taxon>Selenastraceae</taxon>
        <taxon>Monoraphidium</taxon>
    </lineage>
</organism>
<feature type="domain" description="HMG box" evidence="6">
    <location>
        <begin position="43"/>
        <end position="102"/>
    </location>
</feature>
<dbReference type="AlphaFoldDB" id="A0A0D2M7R7"/>
<dbReference type="EMBL" id="KK106572">
    <property type="protein sequence ID" value="KIY91530.1"/>
    <property type="molecule type" value="Genomic_DNA"/>
</dbReference>
<sequence length="132" mass="14840">MAKTDKKEAKEAKPKKVVEKKAAKPKAEKKEKPAKKGKDPNAPKRPTGSYMYFSADKRGEVKEKNPSYAMGDIAKELGAMWKALSDEEKAKYEEMAKKDKERPSKIMNVRLTANPASCFPVCPFVRAYMHAC</sequence>
<dbReference type="PANTHER" id="PTHR48112">
    <property type="entry name" value="HIGH MOBILITY GROUP PROTEIN DSP1"/>
    <property type="match status" value="1"/>
</dbReference>
<dbReference type="GO" id="GO:0003677">
    <property type="term" value="F:DNA binding"/>
    <property type="evidence" value="ECO:0007669"/>
    <property type="project" value="UniProtKB-UniRule"/>
</dbReference>
<reference evidence="7 8" key="1">
    <citation type="journal article" date="2013" name="BMC Genomics">
        <title>Reconstruction of the lipid metabolism for the microalga Monoraphidium neglectum from its genome sequence reveals characteristics suitable for biofuel production.</title>
        <authorList>
            <person name="Bogen C."/>
            <person name="Al-Dilaimi A."/>
            <person name="Albersmeier A."/>
            <person name="Wichmann J."/>
            <person name="Grundmann M."/>
            <person name="Rupp O."/>
            <person name="Lauersen K.J."/>
            <person name="Blifernez-Klassen O."/>
            <person name="Kalinowski J."/>
            <person name="Goesmann A."/>
            <person name="Mussgnug J.H."/>
            <person name="Kruse O."/>
        </authorList>
    </citation>
    <scope>NUCLEOTIDE SEQUENCE [LARGE SCALE GENOMIC DNA]</scope>
    <source>
        <strain evidence="7 8">SAG 48.87</strain>
    </source>
</reference>
<accession>A0A0D2M7R7</accession>
<feature type="region of interest" description="Disordered" evidence="5">
    <location>
        <begin position="1"/>
        <end position="56"/>
    </location>
</feature>
<dbReference type="InterPro" id="IPR036910">
    <property type="entry name" value="HMG_box_dom_sf"/>
</dbReference>
<dbReference type="InterPro" id="IPR050342">
    <property type="entry name" value="HMGB"/>
</dbReference>